<evidence type="ECO:0000256" key="1">
    <source>
        <dbReference type="SAM" id="MobiDB-lite"/>
    </source>
</evidence>
<protein>
    <recommendedName>
        <fullName evidence="5">Adhesin</fullName>
    </recommendedName>
</protein>
<evidence type="ECO:0000313" key="3">
    <source>
        <dbReference type="EMBL" id="MEO3681566.1"/>
    </source>
</evidence>
<evidence type="ECO:0000256" key="2">
    <source>
        <dbReference type="SAM" id="SignalP"/>
    </source>
</evidence>
<dbReference type="GeneID" id="90569673"/>
<feature type="region of interest" description="Disordered" evidence="1">
    <location>
        <begin position="23"/>
        <end position="42"/>
    </location>
</feature>
<organism evidence="3 4">
    <name type="scientific">Shewanella vesiculosa</name>
    <dbReference type="NCBI Taxonomy" id="518738"/>
    <lineage>
        <taxon>Bacteria</taxon>
        <taxon>Pseudomonadati</taxon>
        <taxon>Pseudomonadota</taxon>
        <taxon>Gammaproteobacteria</taxon>
        <taxon>Alteromonadales</taxon>
        <taxon>Shewanellaceae</taxon>
        <taxon>Shewanella</taxon>
    </lineage>
</organism>
<name>A0ABV0FQ68_9GAMM</name>
<keyword evidence="2" id="KW-0732">Signal</keyword>
<reference evidence="3 4" key="1">
    <citation type="submission" date="2024-05" db="EMBL/GenBank/DDBJ databases">
        <title>Genome sequencing of Marine Estuary Bacteria, Shewanella vesiculosa and S. baltica, and Pseudomonas syringae.</title>
        <authorList>
            <person name="Gurung A."/>
            <person name="Maclea K.S."/>
        </authorList>
    </citation>
    <scope>NUCLEOTIDE SEQUENCE [LARGE SCALE GENOMIC DNA]</scope>
    <source>
        <strain evidence="3 4">1A</strain>
    </source>
</reference>
<accession>A0ABV0FQ68</accession>
<proteinExistence type="predicted"/>
<evidence type="ECO:0008006" key="5">
    <source>
        <dbReference type="Google" id="ProtNLM"/>
    </source>
</evidence>
<gene>
    <name evidence="3" type="ORF">ABHN84_04580</name>
</gene>
<keyword evidence="4" id="KW-1185">Reference proteome</keyword>
<feature type="signal peptide" evidence="2">
    <location>
        <begin position="1"/>
        <end position="20"/>
    </location>
</feature>
<comment type="caution">
    <text evidence="3">The sequence shown here is derived from an EMBL/GenBank/DDBJ whole genome shotgun (WGS) entry which is preliminary data.</text>
</comment>
<evidence type="ECO:0000313" key="4">
    <source>
        <dbReference type="Proteomes" id="UP001477278"/>
    </source>
</evidence>
<feature type="chain" id="PRO_5047064512" description="Adhesin" evidence="2">
    <location>
        <begin position="21"/>
        <end position="366"/>
    </location>
</feature>
<sequence>MKKLTLVLSIAAIMSSSAYANGPGNGPGNGNGMNDSDSSVELTKKVDVSKDLEYKGKVAIEGTITANGLGMAVVENVQETSANMVENYYHDNDAKISGSAFENASGNIGVNQAAGDFNAQSNSAALASIDAGFAFGSGDAEIFSTQVGGFNGVWNEASTNTSTINGASFMNATGNIGVNVAAGNNNIQANNMAASSYNGRLGEASVSNVQNTGHNGTMNIGVVQDNVEYVDVNLALNANGGYEGTSALNDAYYPEVILEGNGSHDVPPGTVVGHIDFDTENPTGAEVMTFDEEGDLALNGTVSGQLPFFVQTVLQKSNNSSLLAGTAFQNASGNIGVNLASGTGNLQSNNLALTSITGAAEIISGE</sequence>
<dbReference type="RefSeq" id="WP_182698587.1">
    <property type="nucleotide sequence ID" value="NZ_JAACRJ010000003.1"/>
</dbReference>
<dbReference type="EMBL" id="JBDPZN010000001">
    <property type="protein sequence ID" value="MEO3681566.1"/>
    <property type="molecule type" value="Genomic_DNA"/>
</dbReference>
<dbReference type="Proteomes" id="UP001477278">
    <property type="component" value="Unassembled WGS sequence"/>
</dbReference>